<dbReference type="InterPro" id="IPR054351">
    <property type="entry name" value="NADH_UbQ_OxRdtase_ferredoxin"/>
</dbReference>
<organism evidence="21 22">
    <name type="scientific">Photobacterium alginatilyticum</name>
    <dbReference type="NCBI Taxonomy" id="1775171"/>
    <lineage>
        <taxon>Bacteria</taxon>
        <taxon>Pseudomonadati</taxon>
        <taxon>Pseudomonadota</taxon>
        <taxon>Gammaproteobacteria</taxon>
        <taxon>Vibrionales</taxon>
        <taxon>Vibrionaceae</taxon>
        <taxon>Photobacterium</taxon>
    </lineage>
</organism>
<keyword evidence="7" id="KW-0001">2Fe-2S</keyword>
<comment type="caution">
    <text evidence="21">The sequence shown here is derived from an EMBL/GenBank/DDBJ whole genome shotgun (WGS) entry which is preliminary data.</text>
</comment>
<evidence type="ECO:0000256" key="15">
    <source>
        <dbReference type="ARBA" id="ARBA00034078"/>
    </source>
</evidence>
<evidence type="ECO:0000313" key="22">
    <source>
        <dbReference type="Proteomes" id="UP000738517"/>
    </source>
</evidence>
<evidence type="ECO:0000256" key="6">
    <source>
        <dbReference type="ARBA" id="ARBA00022505"/>
    </source>
</evidence>
<dbReference type="PROSITE" id="PS51839">
    <property type="entry name" value="4FE4S_HC3"/>
    <property type="match status" value="1"/>
</dbReference>
<feature type="domain" description="4Fe-4S Mo/W bis-MGD-type" evidence="19">
    <location>
        <begin position="230"/>
        <end position="286"/>
    </location>
</feature>
<accession>A0ABW9YM62</accession>
<evidence type="ECO:0000256" key="1">
    <source>
        <dbReference type="ARBA" id="ARBA00001942"/>
    </source>
</evidence>
<dbReference type="CDD" id="cd00207">
    <property type="entry name" value="fer2"/>
    <property type="match status" value="1"/>
</dbReference>
<evidence type="ECO:0000256" key="12">
    <source>
        <dbReference type="ARBA" id="ARBA00026021"/>
    </source>
</evidence>
<keyword evidence="10" id="KW-0408">Iron</keyword>
<evidence type="ECO:0000256" key="16">
    <source>
        <dbReference type="SAM" id="MobiDB-lite"/>
    </source>
</evidence>
<feature type="domain" description="2Fe-2S ferredoxin-type" evidence="17">
    <location>
        <begin position="13"/>
        <end position="91"/>
    </location>
</feature>
<feature type="domain" description="4Fe-4S His(Cys)3-ligated-type" evidence="20">
    <location>
        <begin position="91"/>
        <end position="130"/>
    </location>
</feature>
<reference evidence="21 22" key="1">
    <citation type="journal article" date="2017" name="Int. J. Syst. Evol. Microbiol.">
        <title>Photobacterium alginatilyticum sp. nov., a marine bacterium isolated from bottom seawater.</title>
        <authorList>
            <person name="Wang X."/>
            <person name="Wang Y."/>
            <person name="Yang X."/>
            <person name="Sun H."/>
            <person name="Li B."/>
            <person name="Zhang X.H."/>
        </authorList>
    </citation>
    <scope>NUCLEOTIDE SEQUENCE [LARGE SCALE GENOMIC DNA]</scope>
    <source>
        <strain evidence="21 22">P03D4</strain>
    </source>
</reference>
<evidence type="ECO:0000256" key="5">
    <source>
        <dbReference type="ARBA" id="ARBA00022485"/>
    </source>
</evidence>
<comment type="similarity">
    <text evidence="3">Belongs to the complex I 75 kDa subunit family.</text>
</comment>
<dbReference type="InterPro" id="IPR006963">
    <property type="entry name" value="Mopterin_OxRdtase_4Fe-4S_dom"/>
</dbReference>
<evidence type="ECO:0000259" key="17">
    <source>
        <dbReference type="PROSITE" id="PS51085"/>
    </source>
</evidence>
<dbReference type="Gene3D" id="3.30.70.20">
    <property type="match status" value="1"/>
</dbReference>
<name>A0ABW9YM62_9GAMM</name>
<dbReference type="InterPro" id="IPR006656">
    <property type="entry name" value="Mopterin_OxRdtase"/>
</dbReference>
<dbReference type="Gene3D" id="3.40.50.740">
    <property type="match status" value="2"/>
</dbReference>
<feature type="domain" description="4Fe-4S ferredoxin-type" evidence="18">
    <location>
        <begin position="192"/>
        <end position="221"/>
    </location>
</feature>
<keyword evidence="6" id="KW-0500">Molybdenum</keyword>
<dbReference type="Proteomes" id="UP000738517">
    <property type="component" value="Unassembled WGS sequence"/>
</dbReference>
<dbReference type="SUPFAM" id="SSF54292">
    <property type="entry name" value="2Fe-2S ferredoxin-like"/>
    <property type="match status" value="1"/>
</dbReference>
<evidence type="ECO:0000313" key="21">
    <source>
        <dbReference type="EMBL" id="NBI54154.1"/>
    </source>
</evidence>
<evidence type="ECO:0000259" key="19">
    <source>
        <dbReference type="PROSITE" id="PS51669"/>
    </source>
</evidence>
<feature type="domain" description="4Fe-4S ferredoxin-type" evidence="18">
    <location>
        <begin position="151"/>
        <end position="183"/>
    </location>
</feature>
<evidence type="ECO:0000256" key="9">
    <source>
        <dbReference type="ARBA" id="ARBA00022723"/>
    </source>
</evidence>
<dbReference type="InterPro" id="IPR050123">
    <property type="entry name" value="Prok_molybdopt-oxidoreductase"/>
</dbReference>
<evidence type="ECO:0000256" key="14">
    <source>
        <dbReference type="ARBA" id="ARBA00032783"/>
    </source>
</evidence>
<feature type="compositionally biased region" description="Basic and acidic residues" evidence="16">
    <location>
        <begin position="468"/>
        <end position="478"/>
    </location>
</feature>
<evidence type="ECO:0000256" key="10">
    <source>
        <dbReference type="ARBA" id="ARBA00023004"/>
    </source>
</evidence>
<feature type="region of interest" description="Disordered" evidence="16">
    <location>
        <begin position="468"/>
        <end position="487"/>
    </location>
</feature>
<dbReference type="EMBL" id="RSEJ01000018">
    <property type="protein sequence ID" value="NBI54154.1"/>
    <property type="molecule type" value="Genomic_DNA"/>
</dbReference>
<keyword evidence="8" id="KW-0874">Quinone</keyword>
<dbReference type="InterPro" id="IPR017900">
    <property type="entry name" value="4Fe4S_Fe_S_CS"/>
</dbReference>
<dbReference type="PROSITE" id="PS00642">
    <property type="entry name" value="COMPLEX1_75K_2"/>
    <property type="match status" value="1"/>
</dbReference>
<dbReference type="Pfam" id="PF10588">
    <property type="entry name" value="NADH-G_4Fe-4S_3"/>
    <property type="match status" value="1"/>
</dbReference>
<dbReference type="Pfam" id="PF00384">
    <property type="entry name" value="Molybdopterin"/>
    <property type="match status" value="1"/>
</dbReference>
<dbReference type="PROSITE" id="PS51379">
    <property type="entry name" value="4FE4S_FER_2"/>
    <property type="match status" value="2"/>
</dbReference>
<comment type="cofactor">
    <cofactor evidence="2">
        <name>[4Fe-4S] cluster</name>
        <dbReference type="ChEBI" id="CHEBI:49883"/>
    </cofactor>
</comment>
<comment type="cofactor">
    <cofactor evidence="15">
        <name>[2Fe-2S] cluster</name>
        <dbReference type="ChEBI" id="CHEBI:190135"/>
    </cofactor>
</comment>
<dbReference type="SUPFAM" id="SSF53706">
    <property type="entry name" value="Formate dehydrogenase/DMSO reductase, domains 1-3"/>
    <property type="match status" value="1"/>
</dbReference>
<gene>
    <name evidence="21" type="ORF">EIZ48_16520</name>
</gene>
<evidence type="ECO:0000256" key="13">
    <source>
        <dbReference type="ARBA" id="ARBA00031577"/>
    </source>
</evidence>
<dbReference type="Pfam" id="PF13510">
    <property type="entry name" value="Fer2_4"/>
    <property type="match status" value="1"/>
</dbReference>
<dbReference type="InterPro" id="IPR019574">
    <property type="entry name" value="NADH_UbQ_OxRdtase_Gsu_4Fe4S-bd"/>
</dbReference>
<dbReference type="InterPro" id="IPR001041">
    <property type="entry name" value="2Fe-2S_ferredoxin-type"/>
</dbReference>
<proteinExistence type="inferred from homology"/>
<dbReference type="InterPro" id="IPR036010">
    <property type="entry name" value="2Fe-2S_ferredoxin-like_sf"/>
</dbReference>
<comment type="subunit">
    <text evidence="12">Composed of 13 different subunits. Subunits NuoCD, E, F, and G constitute the peripheral sector of the complex.</text>
</comment>
<dbReference type="PROSITE" id="PS51669">
    <property type="entry name" value="4FE4S_MOW_BIS_MGD"/>
    <property type="match status" value="1"/>
</dbReference>
<keyword evidence="22" id="KW-1185">Reference proteome</keyword>
<evidence type="ECO:0000256" key="4">
    <source>
        <dbReference type="ARBA" id="ARBA00019902"/>
    </source>
</evidence>
<dbReference type="PANTHER" id="PTHR43105">
    <property type="entry name" value="RESPIRATORY NITRATE REDUCTASE"/>
    <property type="match status" value="1"/>
</dbReference>
<dbReference type="SMART" id="SM00929">
    <property type="entry name" value="NADH-G_4Fe-4S_3"/>
    <property type="match status" value="1"/>
</dbReference>
<dbReference type="PANTHER" id="PTHR43105:SF10">
    <property type="entry name" value="NADH-QUINONE OXIDOREDUCTASE SUBUNIT G"/>
    <property type="match status" value="1"/>
</dbReference>
<dbReference type="SUPFAM" id="SSF54862">
    <property type="entry name" value="4Fe-4S ferredoxins"/>
    <property type="match status" value="1"/>
</dbReference>
<protein>
    <recommendedName>
        <fullName evidence="4">NADH-quinone oxidoreductase subunit G</fullName>
    </recommendedName>
    <alternativeName>
        <fullName evidence="13">NADH dehydrogenase I subunit G</fullName>
    </alternativeName>
    <alternativeName>
        <fullName evidence="14">NDH-1 subunit G</fullName>
    </alternativeName>
</protein>
<dbReference type="PROSITE" id="PS00198">
    <property type="entry name" value="4FE4S_FER_1"/>
    <property type="match status" value="1"/>
</dbReference>
<keyword evidence="11" id="KW-0411">Iron-sulfur</keyword>
<evidence type="ECO:0000256" key="2">
    <source>
        <dbReference type="ARBA" id="ARBA00001966"/>
    </source>
</evidence>
<dbReference type="Gene3D" id="3.40.228.10">
    <property type="entry name" value="Dimethylsulfoxide Reductase, domain 2"/>
    <property type="match status" value="1"/>
</dbReference>
<dbReference type="InterPro" id="IPR017896">
    <property type="entry name" value="4Fe4S_Fe-S-bd"/>
</dbReference>
<evidence type="ECO:0000256" key="11">
    <source>
        <dbReference type="ARBA" id="ARBA00023014"/>
    </source>
</evidence>
<dbReference type="Gene3D" id="2.20.25.90">
    <property type="entry name" value="ADC-like domains"/>
    <property type="match status" value="1"/>
</dbReference>
<evidence type="ECO:0000256" key="8">
    <source>
        <dbReference type="ARBA" id="ARBA00022719"/>
    </source>
</evidence>
<dbReference type="Pfam" id="PF22117">
    <property type="entry name" value="Fer4_Nqo3"/>
    <property type="match status" value="1"/>
</dbReference>
<dbReference type="InterPro" id="IPR027467">
    <property type="entry name" value="MopterinOxRdtase_cofactor_BS"/>
</dbReference>
<dbReference type="Pfam" id="PF04879">
    <property type="entry name" value="Molybdop_Fe4S4"/>
    <property type="match status" value="1"/>
</dbReference>
<dbReference type="InterPro" id="IPR000283">
    <property type="entry name" value="NADH_UbQ_OxRdtase_75kDa_su_CS"/>
</dbReference>
<evidence type="ECO:0000259" key="20">
    <source>
        <dbReference type="PROSITE" id="PS51839"/>
    </source>
</evidence>
<keyword evidence="9" id="KW-0479">Metal-binding</keyword>
<dbReference type="PROSITE" id="PS51085">
    <property type="entry name" value="2FE2S_FER_2"/>
    <property type="match status" value="1"/>
</dbReference>
<dbReference type="PROSITE" id="PS00551">
    <property type="entry name" value="MOLYBDOPTERIN_PROK_1"/>
    <property type="match status" value="1"/>
</dbReference>
<evidence type="ECO:0000259" key="18">
    <source>
        <dbReference type="PROSITE" id="PS51379"/>
    </source>
</evidence>
<dbReference type="Gene3D" id="3.10.20.740">
    <property type="match status" value="1"/>
</dbReference>
<keyword evidence="5" id="KW-0004">4Fe-4S</keyword>
<sequence>MPVLPLNQRAALTMIKVTINGVCHEFTPGITILEATRQLGLNLPTFCNHQLLKPVASCRVCLVEIEGVPRLQPSCATLITDGMVVNTDGDRATQARQSTIKLLLANHPLDCPICDKGGECELQDTVLDHGPRVSYFEENKRVFTDKDPILNKVIIANSNRCIQCQRCVRVCDEVVGASAIGVIGRGADCIETGFDNNLNSCDHCGNCIEVCPVGALMRVEYRYKARPWDLITTDTICPHCGTGCQISAETRNKQLVRVKAKPTSAVNKELLCTKGRFGIDFVDKAPQITQPMVRKNNDLQAVSWNEALAALKENLQPLIQRGASAAGVISARMTNEVLFRFHQFINKVFASEQIYCGNDIYRHDFQPGYQHALNSLINQSYTNKPVSELFNSDCIFVLGCNIGEQNPVSEYLLRSNFTHQPFTLLLASTRQSRLDLLAKTYLRYPPGHELALLQQLILQLKNVQRVENDQPTENRDTDTQGIDGLQPVSPELKDISEKLASTSSISLLIGSDLLTGENTTATVHNLVQLIKVLQQITPDVSLQFLFQHCNGLGALDIASNWPGPTQALATSPAFPDILYVVDQELPLTKPQLMIYQGAFVNSTMEMADIVLPGFSFAETDGTFTNNEGRIQRVRPFDSTTKGGTNKIGDRINSNSAKYDAEIFSLVAHCLEQGELGSSEPQRIFDEISQQLSAYQGLDWDQLDSDLAFRNSVPAHPIKHQVSHQFSHQDGEAFVQPSPLTEKERELVSDITPESEAQDDNSQPFLLLTASSLYHSKDPIAASSQLDDIETEAWIEIHEHDASKLRVSQNEPLLVHYQTQYLDAPSSSGQSLLNKSLILPARITRRATKSTLVISGDLTKLPNDLAMSPTPTPCLASVYRE</sequence>
<evidence type="ECO:0000256" key="3">
    <source>
        <dbReference type="ARBA" id="ARBA00005404"/>
    </source>
</evidence>
<evidence type="ECO:0000256" key="7">
    <source>
        <dbReference type="ARBA" id="ARBA00022714"/>
    </source>
</evidence>
<comment type="cofactor">
    <cofactor evidence="1">
        <name>Mo-bis(molybdopterin guanine dinucleotide)</name>
        <dbReference type="ChEBI" id="CHEBI:60539"/>
    </cofactor>
</comment>
<dbReference type="SMART" id="SM00926">
    <property type="entry name" value="Molybdop_Fe4S4"/>
    <property type="match status" value="1"/>
</dbReference>